<feature type="transmembrane region" description="Helical" evidence="1">
    <location>
        <begin position="225"/>
        <end position="246"/>
    </location>
</feature>
<accession>A0A1R2CKD5</accession>
<gene>
    <name evidence="2" type="ORF">SteCoe_8392</name>
</gene>
<dbReference type="EMBL" id="MPUH01000125">
    <property type="protein sequence ID" value="OMJ89489.1"/>
    <property type="molecule type" value="Genomic_DNA"/>
</dbReference>
<evidence type="ECO:0000313" key="2">
    <source>
        <dbReference type="EMBL" id="OMJ89489.1"/>
    </source>
</evidence>
<keyword evidence="1" id="KW-0812">Transmembrane</keyword>
<feature type="transmembrane region" description="Helical" evidence="1">
    <location>
        <begin position="123"/>
        <end position="147"/>
    </location>
</feature>
<feature type="transmembrane region" description="Helical" evidence="1">
    <location>
        <begin position="200"/>
        <end position="219"/>
    </location>
</feature>
<protein>
    <recommendedName>
        <fullName evidence="4">RGS domain-containing protein</fullName>
    </recommendedName>
</protein>
<keyword evidence="1" id="KW-1133">Transmembrane helix</keyword>
<dbReference type="AlphaFoldDB" id="A0A1R2CKD5"/>
<sequence>MQSVFVWIIVLSFIYLISGIFLVLRSHTAIIAARSQILLYVFLIGNVCESLSTLVLMYAEDLNITGNHNNGLWFITCIIIISHMLVYLPYALRSYRMYLIFGLEENFDNPMNWVFYNRTTQKWLLKALAVIVAPISMALLIITVLVISESIKIYYNTDSNSVDNNFFQGTIIFVRFAEQLILIFFNYCNRNIPDDFNMTYELTAATIIYFITPLLSIAVELHRLFYWMNITRNLLLLIVTVIKPIIMSYVNSMYYQLLTADMLTSLDLVLLHPNSLQLFEDFLKGCDVLSIQEYRTSGVNYLELILYVECWIENQSLELQKKIYKYIDLCNLPNNSDGLDTEEYFPAMKNRALEYLRDYYFTKFANSRYMIKLQKEAFRHELYQIKLNNSSLLRQGSKINFVNHDWPLDLKD</sequence>
<reference evidence="2 3" key="1">
    <citation type="submission" date="2016-11" db="EMBL/GenBank/DDBJ databases">
        <title>The macronuclear genome of Stentor coeruleus: a giant cell with tiny introns.</title>
        <authorList>
            <person name="Slabodnick M."/>
            <person name="Ruby J.G."/>
            <person name="Reiff S.B."/>
            <person name="Swart E.C."/>
            <person name="Gosai S."/>
            <person name="Prabakaran S."/>
            <person name="Witkowska E."/>
            <person name="Larue G.E."/>
            <person name="Fisher S."/>
            <person name="Freeman R.M."/>
            <person name="Gunawardena J."/>
            <person name="Chu W."/>
            <person name="Stover N.A."/>
            <person name="Gregory B.D."/>
            <person name="Nowacki M."/>
            <person name="Derisi J."/>
            <person name="Roy S.W."/>
            <person name="Marshall W.F."/>
            <person name="Sood P."/>
        </authorList>
    </citation>
    <scope>NUCLEOTIDE SEQUENCE [LARGE SCALE GENOMIC DNA]</scope>
    <source>
        <strain evidence="2">WM001</strain>
    </source>
</reference>
<keyword evidence="3" id="KW-1185">Reference proteome</keyword>
<evidence type="ECO:0000256" key="1">
    <source>
        <dbReference type="SAM" id="Phobius"/>
    </source>
</evidence>
<feature type="transmembrane region" description="Helical" evidence="1">
    <location>
        <begin position="6"/>
        <end position="25"/>
    </location>
</feature>
<feature type="transmembrane region" description="Helical" evidence="1">
    <location>
        <begin position="37"/>
        <end position="59"/>
    </location>
</feature>
<proteinExistence type="predicted"/>
<keyword evidence="1" id="KW-0472">Membrane</keyword>
<feature type="transmembrane region" description="Helical" evidence="1">
    <location>
        <begin position="71"/>
        <end position="92"/>
    </location>
</feature>
<comment type="caution">
    <text evidence="2">The sequence shown here is derived from an EMBL/GenBank/DDBJ whole genome shotgun (WGS) entry which is preliminary data.</text>
</comment>
<evidence type="ECO:0000313" key="3">
    <source>
        <dbReference type="Proteomes" id="UP000187209"/>
    </source>
</evidence>
<name>A0A1R2CKD5_9CILI</name>
<dbReference type="Proteomes" id="UP000187209">
    <property type="component" value="Unassembled WGS sequence"/>
</dbReference>
<evidence type="ECO:0008006" key="4">
    <source>
        <dbReference type="Google" id="ProtNLM"/>
    </source>
</evidence>
<organism evidence="2 3">
    <name type="scientific">Stentor coeruleus</name>
    <dbReference type="NCBI Taxonomy" id="5963"/>
    <lineage>
        <taxon>Eukaryota</taxon>
        <taxon>Sar</taxon>
        <taxon>Alveolata</taxon>
        <taxon>Ciliophora</taxon>
        <taxon>Postciliodesmatophora</taxon>
        <taxon>Heterotrichea</taxon>
        <taxon>Heterotrichida</taxon>
        <taxon>Stentoridae</taxon>
        <taxon>Stentor</taxon>
    </lineage>
</organism>